<comment type="caution">
    <text evidence="2">The sequence shown here is derived from an EMBL/GenBank/DDBJ whole genome shotgun (WGS) entry which is preliminary data.</text>
</comment>
<name>A0A1F7SM24_9BACT</name>
<accession>A0A1F7SM24</accession>
<dbReference type="InterPro" id="IPR007791">
    <property type="entry name" value="DjlA_N"/>
</dbReference>
<protein>
    <recommendedName>
        <fullName evidence="1">Co-chaperone DjlA N-terminal domain-containing protein</fullName>
    </recommendedName>
</protein>
<evidence type="ECO:0000313" key="2">
    <source>
        <dbReference type="EMBL" id="OGL54831.1"/>
    </source>
</evidence>
<evidence type="ECO:0000313" key="3">
    <source>
        <dbReference type="Proteomes" id="UP000178082"/>
    </source>
</evidence>
<dbReference type="Proteomes" id="UP000178082">
    <property type="component" value="Unassembled WGS sequence"/>
</dbReference>
<gene>
    <name evidence="2" type="ORF">A3G31_01765</name>
</gene>
<dbReference type="EMBL" id="MGDI01000005">
    <property type="protein sequence ID" value="OGL54831.1"/>
    <property type="molecule type" value="Genomic_DNA"/>
</dbReference>
<sequence length="152" mass="17648">MRGLIKKFFSKNATESLPQQGNDINLKIRVATCALLLEMANIDDEFNEAEKNDIVNVLKSDFSLPDEDAEELLEISRKELDDSLDLWKFTNFINENYSSEEKIKVIETVWKVVYADGKLDMHEDYLVHKLSKLLKLSHKQLIDAKLKVLYNK</sequence>
<dbReference type="InterPro" id="IPR029024">
    <property type="entry name" value="TerB-like"/>
</dbReference>
<dbReference type="CDD" id="cd07313">
    <property type="entry name" value="terB_like_2"/>
    <property type="match status" value="1"/>
</dbReference>
<organism evidence="2 3">
    <name type="scientific">Candidatus Schekmanbacteria bacterium RIFCSPLOWO2_12_FULL_38_15</name>
    <dbReference type="NCBI Taxonomy" id="1817883"/>
    <lineage>
        <taxon>Bacteria</taxon>
        <taxon>Candidatus Schekmaniibacteriota</taxon>
    </lineage>
</organism>
<dbReference type="STRING" id="1817883.A3G31_01765"/>
<dbReference type="SUPFAM" id="SSF158682">
    <property type="entry name" value="TerB-like"/>
    <property type="match status" value="1"/>
</dbReference>
<dbReference type="Gene3D" id="1.10.3680.10">
    <property type="entry name" value="TerB-like"/>
    <property type="match status" value="1"/>
</dbReference>
<feature type="domain" description="Co-chaperone DjlA N-terminal" evidence="1">
    <location>
        <begin position="30"/>
        <end position="145"/>
    </location>
</feature>
<reference evidence="2 3" key="1">
    <citation type="journal article" date="2016" name="Nat. Commun.">
        <title>Thousands of microbial genomes shed light on interconnected biogeochemical processes in an aquifer system.</title>
        <authorList>
            <person name="Anantharaman K."/>
            <person name="Brown C.T."/>
            <person name="Hug L.A."/>
            <person name="Sharon I."/>
            <person name="Castelle C.J."/>
            <person name="Probst A.J."/>
            <person name="Thomas B.C."/>
            <person name="Singh A."/>
            <person name="Wilkins M.J."/>
            <person name="Karaoz U."/>
            <person name="Brodie E.L."/>
            <person name="Williams K.H."/>
            <person name="Hubbard S.S."/>
            <person name="Banfield J.F."/>
        </authorList>
    </citation>
    <scope>NUCLEOTIDE SEQUENCE [LARGE SCALE GENOMIC DNA]</scope>
</reference>
<dbReference type="Pfam" id="PF05099">
    <property type="entry name" value="TerB"/>
    <property type="match status" value="1"/>
</dbReference>
<proteinExistence type="predicted"/>
<evidence type="ECO:0000259" key="1">
    <source>
        <dbReference type="Pfam" id="PF05099"/>
    </source>
</evidence>
<dbReference type="AlphaFoldDB" id="A0A1F7SM24"/>